<proteinExistence type="predicted"/>
<evidence type="ECO:0000313" key="1">
    <source>
        <dbReference type="EMBL" id="PSK89928.1"/>
    </source>
</evidence>
<organism evidence="1 2">
    <name type="scientific">Murinocardiopsis flavida</name>
    <dbReference type="NCBI Taxonomy" id="645275"/>
    <lineage>
        <taxon>Bacteria</taxon>
        <taxon>Bacillati</taxon>
        <taxon>Actinomycetota</taxon>
        <taxon>Actinomycetes</taxon>
        <taxon>Streptosporangiales</taxon>
        <taxon>Nocardiopsidaceae</taxon>
        <taxon>Murinocardiopsis</taxon>
    </lineage>
</organism>
<accession>A0A2P8CY84</accession>
<sequence>MAAVIAQKWCGPRELWAEIGAARAAWVTAGRPGRNRLGVTVALGGKHWLWVDRLENRVIEH</sequence>
<protein>
    <submittedName>
        <fullName evidence="1">Uncharacterized protein</fullName>
    </submittedName>
</protein>
<dbReference type="EMBL" id="PYGA01000024">
    <property type="protein sequence ID" value="PSK89928.1"/>
    <property type="molecule type" value="Genomic_DNA"/>
</dbReference>
<dbReference type="AlphaFoldDB" id="A0A2P8CY84"/>
<gene>
    <name evidence="1" type="ORF">CLV63_12432</name>
</gene>
<evidence type="ECO:0000313" key="2">
    <source>
        <dbReference type="Proteomes" id="UP000240542"/>
    </source>
</evidence>
<reference evidence="1 2" key="1">
    <citation type="submission" date="2018-03" db="EMBL/GenBank/DDBJ databases">
        <title>Genomic Encyclopedia of Archaeal and Bacterial Type Strains, Phase II (KMG-II): from individual species to whole genera.</title>
        <authorList>
            <person name="Goeker M."/>
        </authorList>
    </citation>
    <scope>NUCLEOTIDE SEQUENCE [LARGE SCALE GENOMIC DNA]</scope>
    <source>
        <strain evidence="1 2">DSM 45312</strain>
    </source>
</reference>
<dbReference type="Proteomes" id="UP000240542">
    <property type="component" value="Unassembled WGS sequence"/>
</dbReference>
<name>A0A2P8CY84_9ACTN</name>
<comment type="caution">
    <text evidence="1">The sequence shown here is derived from an EMBL/GenBank/DDBJ whole genome shotgun (WGS) entry which is preliminary data.</text>
</comment>
<keyword evidence="2" id="KW-1185">Reference proteome</keyword>